<dbReference type="OrthoDB" id="2932280at2759"/>
<name>A0A8H6XM65_9AGAR</name>
<reference evidence="2" key="1">
    <citation type="submission" date="2020-05" db="EMBL/GenBank/DDBJ databases">
        <title>Mycena genomes resolve the evolution of fungal bioluminescence.</title>
        <authorList>
            <person name="Tsai I.J."/>
        </authorList>
    </citation>
    <scope>NUCLEOTIDE SEQUENCE</scope>
    <source>
        <strain evidence="2">160909Yilan</strain>
    </source>
</reference>
<gene>
    <name evidence="2" type="ORF">MSAN_01999000</name>
</gene>
<evidence type="ECO:0000256" key="1">
    <source>
        <dbReference type="SAM" id="SignalP"/>
    </source>
</evidence>
<dbReference type="EMBL" id="JACAZH010000024">
    <property type="protein sequence ID" value="KAF7342830.1"/>
    <property type="molecule type" value="Genomic_DNA"/>
</dbReference>
<dbReference type="Proteomes" id="UP000623467">
    <property type="component" value="Unassembled WGS sequence"/>
</dbReference>
<evidence type="ECO:0000313" key="3">
    <source>
        <dbReference type="Proteomes" id="UP000623467"/>
    </source>
</evidence>
<accession>A0A8H6XM65</accession>
<protein>
    <submittedName>
        <fullName evidence="2">Uncharacterized protein</fullName>
    </submittedName>
</protein>
<organism evidence="2 3">
    <name type="scientific">Mycena sanguinolenta</name>
    <dbReference type="NCBI Taxonomy" id="230812"/>
    <lineage>
        <taxon>Eukaryota</taxon>
        <taxon>Fungi</taxon>
        <taxon>Dikarya</taxon>
        <taxon>Basidiomycota</taxon>
        <taxon>Agaricomycotina</taxon>
        <taxon>Agaricomycetes</taxon>
        <taxon>Agaricomycetidae</taxon>
        <taxon>Agaricales</taxon>
        <taxon>Marasmiineae</taxon>
        <taxon>Mycenaceae</taxon>
        <taxon>Mycena</taxon>
    </lineage>
</organism>
<sequence>MQFNFQLSALFIALAVGLVSAAPVAEDAVAARDVFNDCFNLGYEDGESSGCNSASGNNKARDLSERQLQCNSGGLANAFNEGFNAGFNDGFNRCF</sequence>
<feature type="chain" id="PRO_5034075485" evidence="1">
    <location>
        <begin position="22"/>
        <end position="95"/>
    </location>
</feature>
<comment type="caution">
    <text evidence="2">The sequence shown here is derived from an EMBL/GenBank/DDBJ whole genome shotgun (WGS) entry which is preliminary data.</text>
</comment>
<evidence type="ECO:0000313" key="2">
    <source>
        <dbReference type="EMBL" id="KAF7342830.1"/>
    </source>
</evidence>
<keyword evidence="1" id="KW-0732">Signal</keyword>
<dbReference type="AlphaFoldDB" id="A0A8H6XM65"/>
<keyword evidence="3" id="KW-1185">Reference proteome</keyword>
<feature type="signal peptide" evidence="1">
    <location>
        <begin position="1"/>
        <end position="21"/>
    </location>
</feature>
<proteinExistence type="predicted"/>